<feature type="transmembrane region" description="Helical" evidence="2">
    <location>
        <begin position="266"/>
        <end position="290"/>
    </location>
</feature>
<dbReference type="STRING" id="1754190.A0A1Y1Z4E0"/>
<dbReference type="GO" id="GO:0030687">
    <property type="term" value="C:preribosome, large subunit precursor"/>
    <property type="evidence" value="ECO:0007669"/>
    <property type="project" value="TreeGrafter"/>
</dbReference>
<feature type="transmembrane region" description="Helical" evidence="2">
    <location>
        <begin position="62"/>
        <end position="87"/>
    </location>
</feature>
<feature type="transmembrane region" description="Helical" evidence="2">
    <location>
        <begin position="162"/>
        <end position="184"/>
    </location>
</feature>
<reference evidence="3 4" key="1">
    <citation type="submission" date="2016-08" db="EMBL/GenBank/DDBJ databases">
        <title>A Parts List for Fungal Cellulosomes Revealed by Comparative Genomics.</title>
        <authorList>
            <consortium name="DOE Joint Genome Institute"/>
            <person name="Haitjema C.H."/>
            <person name="Gilmore S.P."/>
            <person name="Henske J.K."/>
            <person name="Solomon K.V."/>
            <person name="De Groot R."/>
            <person name="Kuo A."/>
            <person name="Mondo S.J."/>
            <person name="Salamov A.A."/>
            <person name="Labutti K."/>
            <person name="Zhao Z."/>
            <person name="Chiniquy J."/>
            <person name="Barry K."/>
            <person name="Brewer H.M."/>
            <person name="Purvine S.O."/>
            <person name="Wright A.T."/>
            <person name="Boxma B."/>
            <person name="Van Alen T."/>
            <person name="Hackstein J.H."/>
            <person name="Baker S.E."/>
            <person name="Grigoriev I.V."/>
            <person name="O'Malley M.A."/>
        </authorList>
    </citation>
    <scope>NUCLEOTIDE SEQUENCE [LARGE SCALE GENOMIC DNA]</scope>
    <source>
        <strain evidence="3 4">G1</strain>
    </source>
</reference>
<dbReference type="Gene3D" id="3.40.50.1820">
    <property type="entry name" value="alpha/beta hydrolase"/>
    <property type="match status" value="1"/>
</dbReference>
<dbReference type="Proteomes" id="UP000193920">
    <property type="component" value="Unassembled WGS sequence"/>
</dbReference>
<dbReference type="GO" id="GO:0000027">
    <property type="term" value="P:ribosomal large subunit assembly"/>
    <property type="evidence" value="ECO:0007669"/>
    <property type="project" value="TreeGrafter"/>
</dbReference>
<dbReference type="AlphaFoldDB" id="A0A1Y1Z4E0"/>
<sequence length="914" mass="105901">MASASVSTPNESRNENDNIEITNIPAINKNIVTGSSISLINRKINSNIHLTYLNLINGSIKFLALLFITSGMLFINIIALCLVVNIAYSCYELETVGTIWCVIFILLFYDVIWRTEKFFVDIFRSIEHCKNTYFWIIMISCSVIIFTLSFILTLFYGLTKVIGWISLLFVVISSLAIIILNFLFHINYYVVFYRTLKKYDESDVKKIFKESYVLIDVVNHLYVKNNEIENENDENKKKEIIARLRTIPYFLKKTTSIWFVDILSEFIYQIIIFVFKIIKLVLYIVILIIIQNGRYKDFNNIDDINNDKSKRYNVNTNLRWVISFLGVEILFEFIYKFIFDWLTKVPTRTSLTIISYWIVRFIVGSVFLVVICIKNIQIDLYILLFMGLYFYDSLKIVPNLPYERRYNIFPSTENINEKEENKNGKEEKENGKEENKNGKEEDKNEKEENKNGKEEDKNGKEENKNGKEEDKNEKEENKNGKEEDKNGKEENKNENEEIEKLIDNYIKKRKLNIRKIILLILIFLLFLGVFIGGINFVDKSKEEEIELQVTNQNSYNAKPLFCYINYDDLYINDFAAIASASYGEDIKNVMTKFNEKRAIKNSICSCSIFVDDLNGDSYNTIHKPYSSNQKFECSYFDNLPLITINDIFDDSFNCIYTSENENIDTIEYIQCTNITSSNGQSISDAYCTKIYDNNTMPLIYDDFEIKDNTITNPYGVQYVDFVFPARNIVVVGVRGTATLEDAFQDVYLWSTSVLLELSGFFGTFSKFWPRDAFSFAVRLIDNKFSIKKNILYFQDVIDHVEFLKSNNTFNKIYLAGHSLGGGTVGIVSARLEIPGIGFSAPGLGYSYRSYDFVPQNLIDNFINVVPLRDPVTIVDSQIGEIINIECDDEKIAGCHSMDNTMSTLNKMCKRKSFG</sequence>
<feature type="transmembrane region" description="Helical" evidence="2">
    <location>
        <begin position="351"/>
        <end position="370"/>
    </location>
</feature>
<feature type="region of interest" description="Disordered" evidence="1">
    <location>
        <begin position="417"/>
        <end position="494"/>
    </location>
</feature>
<keyword evidence="2" id="KW-0472">Membrane</keyword>
<proteinExistence type="predicted"/>
<feature type="transmembrane region" description="Helical" evidence="2">
    <location>
        <begin position="93"/>
        <end position="112"/>
    </location>
</feature>
<gene>
    <name evidence="3" type="ORF">LY90DRAFT_519427</name>
</gene>
<dbReference type="SUPFAM" id="SSF53474">
    <property type="entry name" value="alpha/beta-Hydrolases"/>
    <property type="match status" value="1"/>
</dbReference>
<dbReference type="PANTHER" id="PTHR12661">
    <property type="entry name" value="PETER PAN-RELATED"/>
    <property type="match status" value="1"/>
</dbReference>
<dbReference type="GO" id="GO:0019843">
    <property type="term" value="F:rRNA binding"/>
    <property type="evidence" value="ECO:0007669"/>
    <property type="project" value="TreeGrafter"/>
</dbReference>
<feature type="transmembrane region" description="Helical" evidence="2">
    <location>
        <begin position="320"/>
        <end position="339"/>
    </location>
</feature>
<evidence type="ECO:0000313" key="4">
    <source>
        <dbReference type="Proteomes" id="UP000193920"/>
    </source>
</evidence>
<name>A0A1Y1Z4E0_9FUNG</name>
<dbReference type="InterPro" id="IPR045112">
    <property type="entry name" value="PPAN-like"/>
</dbReference>
<protein>
    <submittedName>
        <fullName evidence="3">Alpha/beta-hydrolase</fullName>
    </submittedName>
</protein>
<evidence type="ECO:0000313" key="3">
    <source>
        <dbReference type="EMBL" id="ORY04705.1"/>
    </source>
</evidence>
<evidence type="ECO:0000256" key="1">
    <source>
        <dbReference type="SAM" id="MobiDB-lite"/>
    </source>
</evidence>
<keyword evidence="4" id="KW-1185">Reference proteome</keyword>
<organism evidence="3 4">
    <name type="scientific">Neocallimastix californiae</name>
    <dbReference type="NCBI Taxonomy" id="1754190"/>
    <lineage>
        <taxon>Eukaryota</taxon>
        <taxon>Fungi</taxon>
        <taxon>Fungi incertae sedis</taxon>
        <taxon>Chytridiomycota</taxon>
        <taxon>Chytridiomycota incertae sedis</taxon>
        <taxon>Neocallimastigomycetes</taxon>
        <taxon>Neocallimastigales</taxon>
        <taxon>Neocallimastigaceae</taxon>
        <taxon>Neocallimastix</taxon>
    </lineage>
</organism>
<keyword evidence="3" id="KW-0378">Hydrolase</keyword>
<feature type="transmembrane region" description="Helical" evidence="2">
    <location>
        <begin position="516"/>
        <end position="537"/>
    </location>
</feature>
<keyword evidence="2" id="KW-1133">Transmembrane helix</keyword>
<comment type="caution">
    <text evidence="3">The sequence shown here is derived from an EMBL/GenBank/DDBJ whole genome shotgun (WGS) entry which is preliminary data.</text>
</comment>
<accession>A0A1Y1Z4E0</accession>
<dbReference type="OrthoDB" id="58570at2759"/>
<keyword evidence="2" id="KW-0812">Transmembrane</keyword>
<dbReference type="EMBL" id="MCOG01000459">
    <property type="protein sequence ID" value="ORY04705.1"/>
    <property type="molecule type" value="Genomic_DNA"/>
</dbReference>
<dbReference type="PANTHER" id="PTHR12661:SF5">
    <property type="entry name" value="SUPPRESSOR OF SWI4 1 HOMOLOG"/>
    <property type="match status" value="1"/>
</dbReference>
<dbReference type="InterPro" id="IPR029058">
    <property type="entry name" value="AB_hydrolase_fold"/>
</dbReference>
<feature type="transmembrane region" description="Helical" evidence="2">
    <location>
        <begin position="133"/>
        <end position="156"/>
    </location>
</feature>
<dbReference type="GO" id="GO:0016787">
    <property type="term" value="F:hydrolase activity"/>
    <property type="evidence" value="ECO:0007669"/>
    <property type="project" value="UniProtKB-KW"/>
</dbReference>
<evidence type="ECO:0000256" key="2">
    <source>
        <dbReference type="SAM" id="Phobius"/>
    </source>
</evidence>